<evidence type="ECO:0000259" key="6">
    <source>
        <dbReference type="PROSITE" id="PS50865"/>
    </source>
</evidence>
<evidence type="ECO:0000256" key="2">
    <source>
        <dbReference type="ARBA" id="ARBA00022771"/>
    </source>
</evidence>
<proteinExistence type="predicted"/>
<keyword evidence="1" id="KW-0479">Metal-binding</keyword>
<protein>
    <recommendedName>
        <fullName evidence="6">MYND-type domain-containing protein</fullName>
    </recommendedName>
</protein>
<feature type="compositionally biased region" description="Polar residues" evidence="5">
    <location>
        <begin position="393"/>
        <end position="404"/>
    </location>
</feature>
<feature type="region of interest" description="Disordered" evidence="5">
    <location>
        <begin position="182"/>
        <end position="216"/>
    </location>
</feature>
<feature type="compositionally biased region" description="Acidic residues" evidence="5">
    <location>
        <begin position="198"/>
        <end position="213"/>
    </location>
</feature>
<evidence type="ECO:0000256" key="3">
    <source>
        <dbReference type="ARBA" id="ARBA00022833"/>
    </source>
</evidence>
<keyword evidence="2 4" id="KW-0863">Zinc-finger</keyword>
<name>A0ABD3MVQ2_9STRA</name>
<dbReference type="SUPFAM" id="SSF144232">
    <property type="entry name" value="HIT/MYND zinc finger-like"/>
    <property type="match status" value="1"/>
</dbReference>
<dbReference type="Proteomes" id="UP001530293">
    <property type="component" value="Unassembled WGS sequence"/>
</dbReference>
<dbReference type="Pfam" id="PF01753">
    <property type="entry name" value="zf-MYND"/>
    <property type="match status" value="1"/>
</dbReference>
<feature type="region of interest" description="Disordered" evidence="5">
    <location>
        <begin position="274"/>
        <end position="301"/>
    </location>
</feature>
<organism evidence="7 8">
    <name type="scientific">Discostella pseudostelligera</name>
    <dbReference type="NCBI Taxonomy" id="259834"/>
    <lineage>
        <taxon>Eukaryota</taxon>
        <taxon>Sar</taxon>
        <taxon>Stramenopiles</taxon>
        <taxon>Ochrophyta</taxon>
        <taxon>Bacillariophyta</taxon>
        <taxon>Coscinodiscophyceae</taxon>
        <taxon>Thalassiosirophycidae</taxon>
        <taxon>Stephanodiscales</taxon>
        <taxon>Stephanodiscaceae</taxon>
        <taxon>Discostella</taxon>
    </lineage>
</organism>
<keyword evidence="8" id="KW-1185">Reference proteome</keyword>
<feature type="region of interest" description="Disordered" evidence="5">
    <location>
        <begin position="380"/>
        <end position="404"/>
    </location>
</feature>
<evidence type="ECO:0000256" key="4">
    <source>
        <dbReference type="PROSITE-ProRule" id="PRU00134"/>
    </source>
</evidence>
<dbReference type="PROSITE" id="PS50865">
    <property type="entry name" value="ZF_MYND_2"/>
    <property type="match status" value="1"/>
</dbReference>
<dbReference type="Gene3D" id="6.10.140.2220">
    <property type="match status" value="1"/>
</dbReference>
<dbReference type="GO" id="GO:0008270">
    <property type="term" value="F:zinc ion binding"/>
    <property type="evidence" value="ECO:0007669"/>
    <property type="project" value="UniProtKB-KW"/>
</dbReference>
<keyword evidence="3" id="KW-0862">Zinc</keyword>
<gene>
    <name evidence="7" type="ORF">ACHAWU_002726</name>
</gene>
<accession>A0ABD3MVQ2</accession>
<reference evidence="7 8" key="1">
    <citation type="submission" date="2024-10" db="EMBL/GenBank/DDBJ databases">
        <title>Updated reference genomes for cyclostephanoid diatoms.</title>
        <authorList>
            <person name="Roberts W.R."/>
            <person name="Alverson A.J."/>
        </authorList>
    </citation>
    <scope>NUCLEOTIDE SEQUENCE [LARGE SCALE GENOMIC DNA]</scope>
    <source>
        <strain evidence="7 8">AJA232-27</strain>
    </source>
</reference>
<dbReference type="InterPro" id="IPR002893">
    <property type="entry name" value="Znf_MYND"/>
</dbReference>
<sequence>MNSPPASSSSSIAAAIAMTTDGSLFTPSWCRSRRGNDVVMNSSSPGNNDNATTLSQSLVDESAVSSLANPSSSSNNNSSNNPHCWWQHYSCLVCGKAPPAANFTTTTIKAESDSFSLVEDAISSMPASLQSQPHKRCSRCHSAIYCSTECQRQDYTHGKHRMNCLALDKLWKEKAILEKSLWNKGGGRKQQRGTNPFDDSDSDSDENNQEEVVVDNSSNHYYPTVGKFWHDHPKSTIQKMTTLYCVTLLQLVQLLGRGEAWRVCHIQQQQQQQQFQSSSGGSSSNECHSSSTSSRRRGPGNPLARELAIDIAYTLLQLDQTDMRVRLLIPSLLVEGGYNQEAYDYLKNWLLVDSSLMIMDLALLGGDGGFGGGGGGSGFGGRLGGGMEEESTTGDTRNPMKFSNCNMMEPPEDWMDGEMVYPSVGMVFELAFLKCHLLCMLRSGQSLPEQDHHYHQAGDPVGNVHTSLVDQCATAGGEDELERQVKLLLSLVHKWNPHLLPKLAEPYDIETGASTSSNEGASTLAAVEEGMIVPGTPPALSTLLNKHPPGFELQYKMGNPGGGSVDEAVAIWQRDMILWHVVDPMAMQYLSNFCLNLEDNLVDTNCLNGGMTVTTRAQGLEGSPRGDDAAASVPSNAESIQMRKEAEDLAKELQEKYPDRTMDEIMMHPDMAQLMIKHLQTTK</sequence>
<evidence type="ECO:0000256" key="1">
    <source>
        <dbReference type="ARBA" id="ARBA00022723"/>
    </source>
</evidence>
<feature type="domain" description="MYND-type" evidence="6">
    <location>
        <begin position="91"/>
        <end position="164"/>
    </location>
</feature>
<evidence type="ECO:0000313" key="7">
    <source>
        <dbReference type="EMBL" id="KAL3766011.1"/>
    </source>
</evidence>
<evidence type="ECO:0000313" key="8">
    <source>
        <dbReference type="Proteomes" id="UP001530293"/>
    </source>
</evidence>
<evidence type="ECO:0000256" key="5">
    <source>
        <dbReference type="SAM" id="MobiDB-lite"/>
    </source>
</evidence>
<feature type="compositionally biased region" description="Low complexity" evidence="5">
    <location>
        <begin position="274"/>
        <end position="293"/>
    </location>
</feature>
<dbReference type="EMBL" id="JALLBG020000089">
    <property type="protein sequence ID" value="KAL3766011.1"/>
    <property type="molecule type" value="Genomic_DNA"/>
</dbReference>
<dbReference type="AlphaFoldDB" id="A0ABD3MVQ2"/>
<comment type="caution">
    <text evidence="7">The sequence shown here is derived from an EMBL/GenBank/DDBJ whole genome shotgun (WGS) entry which is preliminary data.</text>
</comment>